<dbReference type="Pfam" id="PF02872">
    <property type="entry name" value="5_nucleotid_C"/>
    <property type="match status" value="1"/>
</dbReference>
<dbReference type="InterPro" id="IPR008334">
    <property type="entry name" value="5'-Nucleotdase_C"/>
</dbReference>
<accession>A0ABV8PV92</accession>
<dbReference type="PANTHER" id="PTHR11575:SF24">
    <property type="entry name" value="5'-NUCLEOTIDASE"/>
    <property type="match status" value="1"/>
</dbReference>
<dbReference type="InterPro" id="IPR036907">
    <property type="entry name" value="5'-Nucleotdase_C_sf"/>
</dbReference>
<dbReference type="Gene3D" id="3.90.780.10">
    <property type="entry name" value="5'-Nucleotidase, C-terminal domain"/>
    <property type="match status" value="1"/>
</dbReference>
<name>A0ABV8PV92_9BACT</name>
<organism evidence="2 3">
    <name type="scientific">Parasediminibacterium paludis</name>
    <dbReference type="NCBI Taxonomy" id="908966"/>
    <lineage>
        <taxon>Bacteria</taxon>
        <taxon>Pseudomonadati</taxon>
        <taxon>Bacteroidota</taxon>
        <taxon>Chitinophagia</taxon>
        <taxon>Chitinophagales</taxon>
        <taxon>Chitinophagaceae</taxon>
        <taxon>Parasediminibacterium</taxon>
    </lineage>
</organism>
<gene>
    <name evidence="2" type="ORF">ACFOW1_04230</name>
</gene>
<dbReference type="PANTHER" id="PTHR11575">
    <property type="entry name" value="5'-NUCLEOTIDASE-RELATED"/>
    <property type="match status" value="1"/>
</dbReference>
<evidence type="ECO:0000313" key="2">
    <source>
        <dbReference type="EMBL" id="MFC4231083.1"/>
    </source>
</evidence>
<dbReference type="RefSeq" id="WP_379012470.1">
    <property type="nucleotide sequence ID" value="NZ_JBHSDC010000003.1"/>
</dbReference>
<dbReference type="PRINTS" id="PR01607">
    <property type="entry name" value="APYRASEFAMLY"/>
</dbReference>
<dbReference type="Proteomes" id="UP001595906">
    <property type="component" value="Unassembled WGS sequence"/>
</dbReference>
<reference evidence="3" key="1">
    <citation type="journal article" date="2019" name="Int. J. Syst. Evol. Microbiol.">
        <title>The Global Catalogue of Microorganisms (GCM) 10K type strain sequencing project: providing services to taxonomists for standard genome sequencing and annotation.</title>
        <authorList>
            <consortium name="The Broad Institute Genomics Platform"/>
            <consortium name="The Broad Institute Genome Sequencing Center for Infectious Disease"/>
            <person name="Wu L."/>
            <person name="Ma J."/>
        </authorList>
    </citation>
    <scope>NUCLEOTIDE SEQUENCE [LARGE SCALE GENOMIC DNA]</scope>
    <source>
        <strain evidence="3">CECT 8010</strain>
    </source>
</reference>
<proteinExistence type="predicted"/>
<sequence>MVVDSSMVQLLAAYKDSINKTMNTVIGFSTQGLTKKQPESGLGNFMTDAMRYMSEKKFKKHIHAAFVNYGGVRAYLPKGDITIGNMFELMPFENVVVLQDIKGDSLQSFLNAIAERNGWPISGISFGIKDNKAINIMVEGKPLETAAIYTIANSDYIANGGDAIKMLKPFPQYNIGYLLRDALIAYTQWLTEKGQSVDAKTEKRIVYAR</sequence>
<dbReference type="SUPFAM" id="SSF55816">
    <property type="entry name" value="5'-nucleotidase (syn. UDP-sugar hydrolase), C-terminal domain"/>
    <property type="match status" value="1"/>
</dbReference>
<dbReference type="EMBL" id="JBHSDC010000003">
    <property type="protein sequence ID" value="MFC4231083.1"/>
    <property type="molecule type" value="Genomic_DNA"/>
</dbReference>
<comment type="caution">
    <text evidence="2">The sequence shown here is derived from an EMBL/GenBank/DDBJ whole genome shotgun (WGS) entry which is preliminary data.</text>
</comment>
<feature type="domain" description="5'-Nucleotidase C-terminal" evidence="1">
    <location>
        <begin position="25"/>
        <end position="168"/>
    </location>
</feature>
<evidence type="ECO:0000259" key="1">
    <source>
        <dbReference type="Pfam" id="PF02872"/>
    </source>
</evidence>
<dbReference type="InterPro" id="IPR006179">
    <property type="entry name" value="5_nucleotidase/apyrase"/>
</dbReference>
<protein>
    <submittedName>
        <fullName evidence="2">5'-nucleotidase C-terminal domain-containing protein</fullName>
    </submittedName>
</protein>
<evidence type="ECO:0000313" key="3">
    <source>
        <dbReference type="Proteomes" id="UP001595906"/>
    </source>
</evidence>
<keyword evidence="3" id="KW-1185">Reference proteome</keyword>